<gene>
    <name evidence="3" type="ORF">OXX778_LOCUS11865</name>
</gene>
<keyword evidence="2" id="KW-0812">Transmembrane</keyword>
<proteinExistence type="predicted"/>
<sequence>MNYKELKIYVHYLTSFVFILINSTDSFPIDRTNGVRPPSQQIIYTNIGETINISCVFDSSLFSNSFETDPNVQNNEIVQTIPSFQYNYELEDENFKKKRKKKRKLKKRYSTNNNNNNNNENFDNYEKTEPFSLVNTYELDWYFLDKKGQLNIVSYGNQTKSRFKYKTFVLLENESENKNAENMPFSSALYSSSGNVKGRSEPILSLEPKSLKNRYYLSVLIESDQDEGVYQCMNPDIPNLILKNATVLLSRNNSSRIGLLNMYIFVIFIKLFVLFI</sequence>
<evidence type="ECO:0000256" key="2">
    <source>
        <dbReference type="SAM" id="Phobius"/>
    </source>
</evidence>
<feature type="transmembrane region" description="Helical" evidence="2">
    <location>
        <begin position="257"/>
        <end position="275"/>
    </location>
</feature>
<evidence type="ECO:0000313" key="3">
    <source>
        <dbReference type="EMBL" id="CAF0910273.1"/>
    </source>
</evidence>
<reference evidence="3" key="1">
    <citation type="submission" date="2021-02" db="EMBL/GenBank/DDBJ databases">
        <authorList>
            <person name="Nowell W R."/>
        </authorList>
    </citation>
    <scope>NUCLEOTIDE SEQUENCE</scope>
    <source>
        <strain evidence="3">Ploen Becks lab</strain>
    </source>
</reference>
<organism evidence="3 4">
    <name type="scientific">Brachionus calyciflorus</name>
    <dbReference type="NCBI Taxonomy" id="104777"/>
    <lineage>
        <taxon>Eukaryota</taxon>
        <taxon>Metazoa</taxon>
        <taxon>Spiralia</taxon>
        <taxon>Gnathifera</taxon>
        <taxon>Rotifera</taxon>
        <taxon>Eurotatoria</taxon>
        <taxon>Monogononta</taxon>
        <taxon>Pseudotrocha</taxon>
        <taxon>Ploima</taxon>
        <taxon>Brachionidae</taxon>
        <taxon>Brachionus</taxon>
    </lineage>
</organism>
<dbReference type="OrthoDB" id="10457428at2759"/>
<dbReference type="EMBL" id="CAJNOC010002064">
    <property type="protein sequence ID" value="CAF0910273.1"/>
    <property type="molecule type" value="Genomic_DNA"/>
</dbReference>
<feature type="compositionally biased region" description="Basic residues" evidence="1">
    <location>
        <begin position="99"/>
        <end position="109"/>
    </location>
</feature>
<accession>A0A814A6G0</accession>
<feature type="compositionally biased region" description="Low complexity" evidence="1">
    <location>
        <begin position="112"/>
        <end position="121"/>
    </location>
</feature>
<feature type="region of interest" description="Disordered" evidence="1">
    <location>
        <begin position="99"/>
        <end position="124"/>
    </location>
</feature>
<comment type="caution">
    <text evidence="3">The sequence shown here is derived from an EMBL/GenBank/DDBJ whole genome shotgun (WGS) entry which is preliminary data.</text>
</comment>
<dbReference type="AlphaFoldDB" id="A0A814A6G0"/>
<protein>
    <submittedName>
        <fullName evidence="3">Uncharacterized protein</fullName>
    </submittedName>
</protein>
<evidence type="ECO:0000313" key="4">
    <source>
        <dbReference type="Proteomes" id="UP000663879"/>
    </source>
</evidence>
<evidence type="ECO:0000256" key="1">
    <source>
        <dbReference type="SAM" id="MobiDB-lite"/>
    </source>
</evidence>
<dbReference type="Proteomes" id="UP000663879">
    <property type="component" value="Unassembled WGS sequence"/>
</dbReference>
<name>A0A814A6G0_9BILA</name>
<keyword evidence="2" id="KW-0472">Membrane</keyword>
<keyword evidence="2" id="KW-1133">Transmembrane helix</keyword>
<keyword evidence="4" id="KW-1185">Reference proteome</keyword>